<sequence>MTDFARARTVMVDTQVRPSDVTKFPVIAAMLAIPREVFVPAARRDVAYTGENLDIGGNRFLLDPRTLAKMIDELSIQPGDLVLDLGCGLGYSTAVLARIAEAVVGVEENADMARQAQENLTAEAVDNAAVIAGPLVEGAAKQGPFDAILIEGGVNIIPERLIAQLRPGGRIAAIFREGSLGVVRIGYFIDGRMNWRYAFNATAPVLPGFSEPAGFSL</sequence>
<evidence type="ECO:0000256" key="1">
    <source>
        <dbReference type="ARBA" id="ARBA00005369"/>
    </source>
</evidence>
<dbReference type="EMBL" id="JBHUEN010000046">
    <property type="protein sequence ID" value="MFD1883249.1"/>
    <property type="molecule type" value="Genomic_DNA"/>
</dbReference>
<organism evidence="4 5">
    <name type="scientific">Paracoccus pacificus</name>
    <dbReference type="NCBI Taxonomy" id="1463598"/>
    <lineage>
        <taxon>Bacteria</taxon>
        <taxon>Pseudomonadati</taxon>
        <taxon>Pseudomonadota</taxon>
        <taxon>Alphaproteobacteria</taxon>
        <taxon>Rhodobacterales</taxon>
        <taxon>Paracoccaceae</taxon>
        <taxon>Paracoccus</taxon>
    </lineage>
</organism>
<dbReference type="InterPro" id="IPR029063">
    <property type="entry name" value="SAM-dependent_MTases_sf"/>
</dbReference>
<gene>
    <name evidence="4" type="ORF">ACFSCT_16145</name>
</gene>
<dbReference type="InterPro" id="IPR000682">
    <property type="entry name" value="PCMT"/>
</dbReference>
<dbReference type="Gene3D" id="3.40.50.150">
    <property type="entry name" value="Vaccinia Virus protein VP39"/>
    <property type="match status" value="1"/>
</dbReference>
<dbReference type="Proteomes" id="UP001597213">
    <property type="component" value="Unassembled WGS sequence"/>
</dbReference>
<keyword evidence="5" id="KW-1185">Reference proteome</keyword>
<dbReference type="SUPFAM" id="SSF53335">
    <property type="entry name" value="S-adenosyl-L-methionine-dependent methyltransferases"/>
    <property type="match status" value="1"/>
</dbReference>
<dbReference type="PANTHER" id="PTHR11579:SF18">
    <property type="entry name" value="PROTEIN-L-ISOASPARTATE O-METHYLTRANSFERASE"/>
    <property type="match status" value="1"/>
</dbReference>
<dbReference type="CDD" id="cd02440">
    <property type="entry name" value="AdoMet_MTases"/>
    <property type="match status" value="1"/>
</dbReference>
<dbReference type="PANTHER" id="PTHR11579">
    <property type="entry name" value="PROTEIN-L-ISOASPARTATE O-METHYLTRANSFERASE"/>
    <property type="match status" value="1"/>
</dbReference>
<reference evidence="5" key="1">
    <citation type="journal article" date="2019" name="Int. J. Syst. Evol. Microbiol.">
        <title>The Global Catalogue of Microorganisms (GCM) 10K type strain sequencing project: providing services to taxonomists for standard genome sequencing and annotation.</title>
        <authorList>
            <consortium name="The Broad Institute Genomics Platform"/>
            <consortium name="The Broad Institute Genome Sequencing Center for Infectious Disease"/>
            <person name="Wu L."/>
            <person name="Ma J."/>
        </authorList>
    </citation>
    <scope>NUCLEOTIDE SEQUENCE [LARGE SCALE GENOMIC DNA]</scope>
    <source>
        <strain evidence="5">CCUG 56029</strain>
    </source>
</reference>
<comment type="similarity">
    <text evidence="1">Belongs to the methyltransferase superfamily. L-isoaspartyl/D-aspartyl protein methyltransferase family.</text>
</comment>
<evidence type="ECO:0000256" key="3">
    <source>
        <dbReference type="ARBA" id="ARBA00030757"/>
    </source>
</evidence>
<evidence type="ECO:0000256" key="2">
    <source>
        <dbReference type="ARBA" id="ARBA00013346"/>
    </source>
</evidence>
<comment type="caution">
    <text evidence="4">The sequence shown here is derived from an EMBL/GenBank/DDBJ whole genome shotgun (WGS) entry which is preliminary data.</text>
</comment>
<evidence type="ECO:0000313" key="5">
    <source>
        <dbReference type="Proteomes" id="UP001597213"/>
    </source>
</evidence>
<proteinExistence type="inferred from homology"/>
<dbReference type="Pfam" id="PF01135">
    <property type="entry name" value="PCMT"/>
    <property type="match status" value="1"/>
</dbReference>
<dbReference type="RefSeq" id="WP_379144467.1">
    <property type="nucleotide sequence ID" value="NZ_JBHUEN010000046.1"/>
</dbReference>
<protein>
    <recommendedName>
        <fullName evidence="2">Protein-L-isoaspartate O-methyltransferase</fullName>
    </recommendedName>
    <alternativeName>
        <fullName evidence="3">Protein L-isoaspartyl methyltransferase</fullName>
    </alternativeName>
</protein>
<name>A0ABW4RC25_9RHOB</name>
<accession>A0ABW4RC25</accession>
<evidence type="ECO:0000313" key="4">
    <source>
        <dbReference type="EMBL" id="MFD1883249.1"/>
    </source>
</evidence>